<dbReference type="PANTHER" id="PTHR44051:SF9">
    <property type="entry name" value="GLUTATHIONE S-TRANSFERASE 1"/>
    <property type="match status" value="1"/>
</dbReference>
<dbReference type="InterPro" id="IPR004046">
    <property type="entry name" value="GST_C"/>
</dbReference>
<dbReference type="Gene3D" id="3.40.30.10">
    <property type="entry name" value="Glutaredoxin"/>
    <property type="match status" value="1"/>
</dbReference>
<dbReference type="InterPro" id="IPR004045">
    <property type="entry name" value="Glutathione_S-Trfase_N"/>
</dbReference>
<dbReference type="PROSITE" id="PS50404">
    <property type="entry name" value="GST_NTER"/>
    <property type="match status" value="1"/>
</dbReference>
<proteinExistence type="inferred from homology"/>
<sequence>MIHVHHLEKSRSHRILWLLELLGVDYEIQVYQRDSKTQQAPDALKKIHPLGKSPVITDGELTIAESGAIIDYLVHRYGEGRLQPAASDTHEWVDYRYWLHYGEGSLMPLLVMGLVFSQIPKQSPWIIKPLAKGICSTVRQRFIQPQINQHLSVIETHLSKKESFAGHWPSGADIQMSFPLQAVAAMQAPGTQALTKYPHIAAFVARIENDPAWQRVVARAGPLTMPGG</sequence>
<dbReference type="AlphaFoldDB" id="A0A2A4HR86"/>
<evidence type="ECO:0000259" key="6">
    <source>
        <dbReference type="PROSITE" id="PS50405"/>
    </source>
</evidence>
<dbReference type="InterPro" id="IPR040079">
    <property type="entry name" value="Glutathione_S-Trfase"/>
</dbReference>
<keyword evidence="8" id="KW-1185">Reference proteome</keyword>
<dbReference type="InterPro" id="IPR036282">
    <property type="entry name" value="Glutathione-S-Trfase_C_sf"/>
</dbReference>
<organism evidence="7 8">
    <name type="scientific">Vreelandella nigrificans</name>
    <dbReference type="NCBI Taxonomy" id="2042704"/>
    <lineage>
        <taxon>Bacteria</taxon>
        <taxon>Pseudomonadati</taxon>
        <taxon>Pseudomonadota</taxon>
        <taxon>Gammaproteobacteria</taxon>
        <taxon>Oceanospirillales</taxon>
        <taxon>Halomonadaceae</taxon>
        <taxon>Vreelandella</taxon>
    </lineage>
</organism>
<dbReference type="EC" id="2.5.1.18" evidence="1"/>
<evidence type="ECO:0000256" key="2">
    <source>
        <dbReference type="ARBA" id="ARBA00022679"/>
    </source>
</evidence>
<dbReference type="InterPro" id="IPR010987">
    <property type="entry name" value="Glutathione-S-Trfase_C-like"/>
</dbReference>
<dbReference type="Gene3D" id="1.20.1050.10">
    <property type="match status" value="1"/>
</dbReference>
<dbReference type="FunFam" id="3.40.30.10:FF:000156">
    <property type="entry name" value="Glutathione S-transferase 1"/>
    <property type="match status" value="1"/>
</dbReference>
<dbReference type="EMBL" id="NWUX01000003">
    <property type="protein sequence ID" value="PCF96554.1"/>
    <property type="molecule type" value="Genomic_DNA"/>
</dbReference>
<dbReference type="GO" id="GO:0004364">
    <property type="term" value="F:glutathione transferase activity"/>
    <property type="evidence" value="ECO:0007669"/>
    <property type="project" value="UniProtKB-EC"/>
</dbReference>
<dbReference type="CDD" id="cd03189">
    <property type="entry name" value="GST_C_GTT1_like"/>
    <property type="match status" value="1"/>
</dbReference>
<dbReference type="InterPro" id="IPR036249">
    <property type="entry name" value="Thioredoxin-like_sf"/>
</dbReference>
<dbReference type="Pfam" id="PF02798">
    <property type="entry name" value="GST_N"/>
    <property type="match status" value="1"/>
</dbReference>
<dbReference type="GO" id="GO:0005737">
    <property type="term" value="C:cytoplasm"/>
    <property type="evidence" value="ECO:0007669"/>
    <property type="project" value="UniProtKB-ARBA"/>
</dbReference>
<feature type="domain" description="GST C-terminal" evidence="6">
    <location>
        <begin position="88"/>
        <end position="226"/>
    </location>
</feature>
<gene>
    <name evidence="7" type="ORF">CPA45_05935</name>
</gene>
<name>A0A2A4HR86_9GAMM</name>
<evidence type="ECO:0000256" key="3">
    <source>
        <dbReference type="ARBA" id="ARBA00047960"/>
    </source>
</evidence>
<dbReference type="CDD" id="cd03046">
    <property type="entry name" value="GST_N_GTT1_like"/>
    <property type="match status" value="1"/>
</dbReference>
<comment type="similarity">
    <text evidence="4">Belongs to the GST superfamily.</text>
</comment>
<accession>A0A2A4HR86</accession>
<dbReference type="SUPFAM" id="SSF52833">
    <property type="entry name" value="Thioredoxin-like"/>
    <property type="match status" value="1"/>
</dbReference>
<dbReference type="SFLD" id="SFLDG00358">
    <property type="entry name" value="Main_(cytGST)"/>
    <property type="match status" value="1"/>
</dbReference>
<dbReference type="RefSeq" id="WP_096650686.1">
    <property type="nucleotide sequence ID" value="NZ_NWUX01000003.1"/>
</dbReference>
<evidence type="ECO:0000313" key="8">
    <source>
        <dbReference type="Proteomes" id="UP000218677"/>
    </source>
</evidence>
<dbReference type="PROSITE" id="PS50405">
    <property type="entry name" value="GST_CTER"/>
    <property type="match status" value="1"/>
</dbReference>
<evidence type="ECO:0000313" key="7">
    <source>
        <dbReference type="EMBL" id="PCF96554.1"/>
    </source>
</evidence>
<dbReference type="SUPFAM" id="SSF47616">
    <property type="entry name" value="GST C-terminal domain-like"/>
    <property type="match status" value="1"/>
</dbReference>
<dbReference type="Pfam" id="PF00043">
    <property type="entry name" value="GST_C"/>
    <property type="match status" value="1"/>
</dbReference>
<comment type="caution">
    <text evidence="7">The sequence shown here is derived from an EMBL/GenBank/DDBJ whole genome shotgun (WGS) entry which is preliminary data.</text>
</comment>
<dbReference type="GO" id="GO:0004601">
    <property type="term" value="F:peroxidase activity"/>
    <property type="evidence" value="ECO:0007669"/>
    <property type="project" value="UniProtKB-ARBA"/>
</dbReference>
<keyword evidence="2 7" id="KW-0808">Transferase</keyword>
<protein>
    <recommendedName>
        <fullName evidence="1">glutathione transferase</fullName>
        <ecNumber evidence="1">2.5.1.18</ecNumber>
    </recommendedName>
</protein>
<evidence type="ECO:0000256" key="4">
    <source>
        <dbReference type="RuleBase" id="RU003494"/>
    </source>
</evidence>
<reference evidence="8" key="1">
    <citation type="submission" date="2017-09" db="EMBL/GenBank/DDBJ databases">
        <authorList>
            <person name="Cho G.-S."/>
            <person name="Oguntoyinbo F.A."/>
            <person name="Cnockaert M."/>
            <person name="Kabisch J."/>
            <person name="Neve H."/>
            <person name="Bockelmann W."/>
            <person name="Wenning M."/>
            <person name="Franz C.M."/>
            <person name="Vandamme P."/>
        </authorList>
    </citation>
    <scope>NUCLEOTIDE SEQUENCE [LARGE SCALE GENOMIC DNA]</scope>
    <source>
        <strain evidence="8">MBT G8648</strain>
    </source>
</reference>
<evidence type="ECO:0000259" key="5">
    <source>
        <dbReference type="PROSITE" id="PS50404"/>
    </source>
</evidence>
<dbReference type="SFLD" id="SFLDG01150">
    <property type="entry name" value="Main.1:_Beta-like"/>
    <property type="match status" value="1"/>
</dbReference>
<dbReference type="PANTHER" id="PTHR44051">
    <property type="entry name" value="GLUTATHIONE S-TRANSFERASE-RELATED"/>
    <property type="match status" value="1"/>
</dbReference>
<dbReference type="OrthoDB" id="9810080at2"/>
<evidence type="ECO:0000256" key="1">
    <source>
        <dbReference type="ARBA" id="ARBA00012452"/>
    </source>
</evidence>
<dbReference type="SFLD" id="SFLDS00019">
    <property type="entry name" value="Glutathione_Transferase_(cytos"/>
    <property type="match status" value="1"/>
</dbReference>
<feature type="domain" description="GST N-terminal" evidence="5">
    <location>
        <begin position="1"/>
        <end position="81"/>
    </location>
</feature>
<comment type="catalytic activity">
    <reaction evidence="3">
        <text>RX + glutathione = an S-substituted glutathione + a halide anion + H(+)</text>
        <dbReference type="Rhea" id="RHEA:16437"/>
        <dbReference type="ChEBI" id="CHEBI:15378"/>
        <dbReference type="ChEBI" id="CHEBI:16042"/>
        <dbReference type="ChEBI" id="CHEBI:17792"/>
        <dbReference type="ChEBI" id="CHEBI:57925"/>
        <dbReference type="ChEBI" id="CHEBI:90779"/>
        <dbReference type="EC" id="2.5.1.18"/>
    </reaction>
</comment>
<dbReference type="Proteomes" id="UP000218677">
    <property type="component" value="Unassembled WGS sequence"/>
</dbReference>